<evidence type="ECO:0000313" key="2">
    <source>
        <dbReference type="EMBL" id="GJT23550.1"/>
    </source>
</evidence>
<dbReference type="PANTHER" id="PTHR36005">
    <property type="entry name" value="DNA LIGASE-LIKE PROTEIN"/>
    <property type="match status" value="1"/>
</dbReference>
<feature type="compositionally biased region" description="Basic and acidic residues" evidence="1">
    <location>
        <begin position="145"/>
        <end position="163"/>
    </location>
</feature>
<protein>
    <submittedName>
        <fullName evidence="2">Uncharacterized protein</fullName>
    </submittedName>
</protein>
<comment type="caution">
    <text evidence="2">The sequence shown here is derived from an EMBL/GenBank/DDBJ whole genome shotgun (WGS) entry which is preliminary data.</text>
</comment>
<feature type="compositionally biased region" description="Low complexity" evidence="1">
    <location>
        <begin position="643"/>
        <end position="664"/>
    </location>
</feature>
<feature type="compositionally biased region" description="Acidic residues" evidence="1">
    <location>
        <begin position="365"/>
        <end position="387"/>
    </location>
</feature>
<feature type="region of interest" description="Disordered" evidence="1">
    <location>
        <begin position="530"/>
        <end position="569"/>
    </location>
</feature>
<feature type="compositionally biased region" description="Acidic residues" evidence="1">
    <location>
        <begin position="534"/>
        <end position="556"/>
    </location>
</feature>
<gene>
    <name evidence="2" type="ORF">Tco_0893487</name>
</gene>
<dbReference type="Proteomes" id="UP001151760">
    <property type="component" value="Unassembled WGS sequence"/>
</dbReference>
<proteinExistence type="predicted"/>
<feature type="region of interest" description="Disordered" evidence="1">
    <location>
        <begin position="144"/>
        <end position="229"/>
    </location>
</feature>
<feature type="compositionally biased region" description="Acidic residues" evidence="1">
    <location>
        <begin position="164"/>
        <end position="174"/>
    </location>
</feature>
<feature type="compositionally biased region" description="Polar residues" evidence="1">
    <location>
        <begin position="711"/>
        <end position="735"/>
    </location>
</feature>
<reference evidence="2" key="2">
    <citation type="submission" date="2022-01" db="EMBL/GenBank/DDBJ databases">
        <authorList>
            <person name="Yamashiro T."/>
            <person name="Shiraishi A."/>
            <person name="Satake H."/>
            <person name="Nakayama K."/>
        </authorList>
    </citation>
    <scope>NUCLEOTIDE SEQUENCE</scope>
</reference>
<feature type="compositionally biased region" description="Basic and acidic residues" evidence="1">
    <location>
        <begin position="190"/>
        <end position="205"/>
    </location>
</feature>
<dbReference type="EMBL" id="BQNB010014064">
    <property type="protein sequence ID" value="GJT23550.1"/>
    <property type="molecule type" value="Genomic_DNA"/>
</dbReference>
<organism evidence="2 3">
    <name type="scientific">Tanacetum coccineum</name>
    <dbReference type="NCBI Taxonomy" id="301880"/>
    <lineage>
        <taxon>Eukaryota</taxon>
        <taxon>Viridiplantae</taxon>
        <taxon>Streptophyta</taxon>
        <taxon>Embryophyta</taxon>
        <taxon>Tracheophyta</taxon>
        <taxon>Spermatophyta</taxon>
        <taxon>Magnoliopsida</taxon>
        <taxon>eudicotyledons</taxon>
        <taxon>Gunneridae</taxon>
        <taxon>Pentapetalae</taxon>
        <taxon>asterids</taxon>
        <taxon>campanulids</taxon>
        <taxon>Asterales</taxon>
        <taxon>Asteraceae</taxon>
        <taxon>Asteroideae</taxon>
        <taxon>Anthemideae</taxon>
        <taxon>Anthemidinae</taxon>
        <taxon>Tanacetum</taxon>
    </lineage>
</organism>
<feature type="region of interest" description="Disordered" evidence="1">
    <location>
        <begin position="629"/>
        <end position="735"/>
    </location>
</feature>
<accession>A0ABQ5C920</accession>
<reference evidence="2" key="1">
    <citation type="journal article" date="2022" name="Int. J. Mol. Sci.">
        <title>Draft Genome of Tanacetum Coccineum: Genomic Comparison of Closely Related Tanacetum-Family Plants.</title>
        <authorList>
            <person name="Yamashiro T."/>
            <person name="Shiraishi A."/>
            <person name="Nakayama K."/>
            <person name="Satake H."/>
        </authorList>
    </citation>
    <scope>NUCLEOTIDE SEQUENCE</scope>
</reference>
<dbReference type="PANTHER" id="PTHR36005:SF1">
    <property type="entry name" value="DNA LIGASE-LIKE PROTEIN"/>
    <property type="match status" value="1"/>
</dbReference>
<name>A0ABQ5C920_9ASTR</name>
<feature type="compositionally biased region" description="Polar residues" evidence="1">
    <location>
        <begin position="630"/>
        <end position="642"/>
    </location>
</feature>
<feature type="region of interest" description="Disordered" evidence="1">
    <location>
        <begin position="1"/>
        <end position="27"/>
    </location>
</feature>
<feature type="region of interest" description="Disordered" evidence="1">
    <location>
        <begin position="269"/>
        <end position="480"/>
    </location>
</feature>
<feature type="compositionally biased region" description="Acidic residues" evidence="1">
    <location>
        <begin position="468"/>
        <end position="480"/>
    </location>
</feature>
<evidence type="ECO:0000256" key="1">
    <source>
        <dbReference type="SAM" id="MobiDB-lite"/>
    </source>
</evidence>
<feature type="compositionally biased region" description="Acidic residues" evidence="1">
    <location>
        <begin position="451"/>
        <end position="461"/>
    </location>
</feature>
<feature type="region of interest" description="Disordered" evidence="1">
    <location>
        <begin position="48"/>
        <end position="122"/>
    </location>
</feature>
<feature type="compositionally biased region" description="Basic and acidic residues" evidence="1">
    <location>
        <begin position="212"/>
        <end position="229"/>
    </location>
</feature>
<feature type="compositionally biased region" description="Acidic residues" evidence="1">
    <location>
        <begin position="412"/>
        <end position="423"/>
    </location>
</feature>
<feature type="compositionally biased region" description="Basic and acidic residues" evidence="1">
    <location>
        <begin position="284"/>
        <end position="315"/>
    </location>
</feature>
<keyword evidence="3" id="KW-1185">Reference proteome</keyword>
<feature type="compositionally biased region" description="Basic and acidic residues" evidence="1">
    <location>
        <begin position="557"/>
        <end position="569"/>
    </location>
</feature>
<evidence type="ECO:0000313" key="3">
    <source>
        <dbReference type="Proteomes" id="UP001151760"/>
    </source>
</evidence>
<sequence length="781" mass="87917">MVSDDDYESFSTEKASPSPSPKHRRLKRLKKATDIVLDQSLSDVVDIPIADFDKSEPLETLEMTDIRAVEEPSDAALSEGFGEDGDDDGGKDKDLSLCYDDTRADSEMNDSKRDLGSEDADVAVRVERRETKRALDFDEEFNESDLVKSLRNEGESEKLIDEKSSEDDEKDGDFDAINGKITKKKRSKRLREEIKAKKSKDEIKAKTHSNKRREEKERKAHLEQLHAESQRLLRETRGVSFKPVPLVQKPISSILERIRQRKLEMSKRFLQSVSNDPVEEDDDCIKVDVMDGSKSVETEHGELSETLEEEKKELVSSDVNGEPESVDAGPDETDVSKEPKSCDKSCSPKATNVESTPVLRAPVDDTQELFGDDQSIDSKESEDEESGEQTTSSQEEEMGPSLLTMQLKFDSVPDDVSDEEDNDKENANPHGQRQVKDSSFPRGDPVKAFVDEEAEEEDDSDNDRMLFGDEEENEDDDDLEELRNMIATGYKEKPIDKETRDELHQKWLQEKDAAGTDDLLRRLNVASKLRETPLLDEEDGEEDVEMIDDDEEDEEREERPRAARLDSKKAKELIANMFNDKDEDFLSSDDDETEKILVKERVLNKADSREVFGLIKKLNTVPEARKKAKTTSFFDTMLTGGNSNSSSKSSFLSRASSHSLPPSSKQKGSSGVRSFIFGRDDSNSRSSISILEDTSDTITSREVQTKKVANKYSSSQSQAKSLTQASKLVTESSSTTSLFEILKQSSMQSSVRKEDHKVELSQSVFAAFKIPKKPVRIPGRV</sequence>
<feature type="compositionally biased region" description="Basic and acidic residues" evidence="1">
    <location>
        <begin position="88"/>
        <end position="122"/>
    </location>
</feature>
<feature type="compositionally biased region" description="Basic and acidic residues" evidence="1">
    <location>
        <begin position="334"/>
        <end position="343"/>
    </location>
</feature>